<dbReference type="WBParaSite" id="ES5_v2.g21978.t1">
    <property type="protein sequence ID" value="ES5_v2.g21978.t1"/>
    <property type="gene ID" value="ES5_v2.g21978"/>
</dbReference>
<evidence type="ECO:0000313" key="1">
    <source>
        <dbReference type="Proteomes" id="UP000887579"/>
    </source>
</evidence>
<sequence>EAIFNIVGKPIVDGFVEGFNGTIFAYGQTGSGKSYTMLGPDLNSESHVGIIPRAIQMIFSDNPNTFKYLMKCSFIEIFNEECYDLLQTNGEKLKIHVTPEITVENSKEIQVTTVNECMQVLKFGLKQRKTAETLMNRDSSRSHAVFSLTLITENFEEKSIRKSRLNLVDLAGSERQSQTNNSRVRLQEAGKINNSLSTLARVIRQINQNDEYVAYRSSKLTLLLRDSLGGNSKTALIVNVHQNPEFINDTISTLKFALDVKRVKNSAKVNESEIQKPFSERQSSF</sequence>
<protein>
    <submittedName>
        <fullName evidence="2">Kinesin-like protein</fullName>
    </submittedName>
</protein>
<proteinExistence type="predicted"/>
<name>A0AC34FWY7_9BILA</name>
<dbReference type="Proteomes" id="UP000887579">
    <property type="component" value="Unplaced"/>
</dbReference>
<organism evidence="1 2">
    <name type="scientific">Panagrolaimus sp. ES5</name>
    <dbReference type="NCBI Taxonomy" id="591445"/>
    <lineage>
        <taxon>Eukaryota</taxon>
        <taxon>Metazoa</taxon>
        <taxon>Ecdysozoa</taxon>
        <taxon>Nematoda</taxon>
        <taxon>Chromadorea</taxon>
        <taxon>Rhabditida</taxon>
        <taxon>Tylenchina</taxon>
        <taxon>Panagrolaimomorpha</taxon>
        <taxon>Panagrolaimoidea</taxon>
        <taxon>Panagrolaimidae</taxon>
        <taxon>Panagrolaimus</taxon>
    </lineage>
</organism>
<reference evidence="2" key="1">
    <citation type="submission" date="2022-11" db="UniProtKB">
        <authorList>
            <consortium name="WormBaseParasite"/>
        </authorList>
    </citation>
    <scope>IDENTIFICATION</scope>
</reference>
<accession>A0AC34FWY7</accession>
<evidence type="ECO:0000313" key="2">
    <source>
        <dbReference type="WBParaSite" id="ES5_v2.g21978.t1"/>
    </source>
</evidence>